<proteinExistence type="predicted"/>
<gene>
    <name evidence="2" type="ORF">L566_1598</name>
</gene>
<dbReference type="NCBIfam" id="TIGR00778">
    <property type="entry name" value="ahpD_dom"/>
    <property type="match status" value="1"/>
</dbReference>
<reference evidence="2 3" key="1">
    <citation type="journal article" date="2013" name="Genome Announc.">
        <title>Genome Sequences of 28 Bordetella pertussis U.S. Outbreak Strains Dating from 2010 to 2012.</title>
        <authorList>
            <person name="Harvill E.T."/>
            <person name="Goodfield L.L."/>
            <person name="Ivanov Y."/>
            <person name="Meyer J.A."/>
            <person name="Newth C."/>
            <person name="Cassiday P."/>
            <person name="Tondella M.L."/>
            <person name="Liao P."/>
            <person name="Zimmerman J."/>
            <person name="Meert K."/>
            <person name="Wessel D."/>
            <person name="Berger J."/>
            <person name="Dean J.M."/>
            <person name="Holubkov R."/>
            <person name="Burr J."/>
            <person name="Liu T."/>
            <person name="Brinkac L."/>
            <person name="Kim M."/>
            <person name="Losada L."/>
        </authorList>
    </citation>
    <scope>NUCLEOTIDE SEQUENCE [LARGE SCALE GENOMIC DNA]</scope>
    <source>
        <strain evidence="2 3">CHLA-26</strain>
    </source>
</reference>
<dbReference type="InterPro" id="IPR029032">
    <property type="entry name" value="AhpD-like"/>
</dbReference>
<dbReference type="Proteomes" id="UP000018679">
    <property type="component" value="Unassembled WGS sequence"/>
</dbReference>
<dbReference type="Gene3D" id="1.20.1290.10">
    <property type="entry name" value="AhpD-like"/>
    <property type="match status" value="1"/>
</dbReference>
<dbReference type="SUPFAM" id="SSF69118">
    <property type="entry name" value="AhpD-like"/>
    <property type="match status" value="1"/>
</dbReference>
<evidence type="ECO:0000313" key="2">
    <source>
        <dbReference type="EMBL" id="ETH31402.1"/>
    </source>
</evidence>
<dbReference type="PANTHER" id="PTHR34846:SF10">
    <property type="entry name" value="CYTOPLASMIC PROTEIN"/>
    <property type="match status" value="1"/>
</dbReference>
<sequence>MPRRRNQRASTRQVEIFCFIFDGAACHVGRGRLVLSAWSAMVGGRLGETAMKPRMNPYTVAPRTMQALMALQSYVNDCGLEHSLLELVKMRASQINGCAFCLNLHYTEARRQGESELRLQLLNAWRESPLYTARERAALAWTEALTLLAQTRAPDADYAELATHFDELERVNLTMAINTINAWNRIAVGFRSLHPVNE</sequence>
<dbReference type="InterPro" id="IPR004675">
    <property type="entry name" value="AhpD_core"/>
</dbReference>
<evidence type="ECO:0000313" key="3">
    <source>
        <dbReference type="Proteomes" id="UP000018679"/>
    </source>
</evidence>
<comment type="caution">
    <text evidence="2">The sequence shown here is derived from an EMBL/GenBank/DDBJ whole genome shotgun (WGS) entry which is preliminary data.</text>
</comment>
<protein>
    <submittedName>
        <fullName evidence="2">Carboxymuconolactone decarboxylase family protein</fullName>
    </submittedName>
</protein>
<evidence type="ECO:0000259" key="1">
    <source>
        <dbReference type="Pfam" id="PF02627"/>
    </source>
</evidence>
<feature type="domain" description="Carboxymuconolactone decarboxylase-like" evidence="1">
    <location>
        <begin position="62"/>
        <end position="144"/>
    </location>
</feature>
<dbReference type="EMBL" id="AXSB02000019">
    <property type="protein sequence ID" value="ETH31402.1"/>
    <property type="molecule type" value="Genomic_DNA"/>
</dbReference>
<accession>A0AAI9J264</accession>
<dbReference type="Pfam" id="PF02627">
    <property type="entry name" value="CMD"/>
    <property type="match status" value="1"/>
</dbReference>
<name>A0AAI9J264_BORPT</name>
<dbReference type="AlphaFoldDB" id="A0AAI9J264"/>
<dbReference type="InterPro" id="IPR003779">
    <property type="entry name" value="CMD-like"/>
</dbReference>
<dbReference type="GO" id="GO:0051920">
    <property type="term" value="F:peroxiredoxin activity"/>
    <property type="evidence" value="ECO:0007669"/>
    <property type="project" value="InterPro"/>
</dbReference>
<dbReference type="PANTHER" id="PTHR34846">
    <property type="entry name" value="4-CARBOXYMUCONOLACTONE DECARBOXYLASE FAMILY PROTEIN (AFU_ORTHOLOGUE AFUA_6G11590)"/>
    <property type="match status" value="1"/>
</dbReference>
<organism evidence="2 3">
    <name type="scientific">Bordetella pertussis CHLA-26</name>
    <dbReference type="NCBI Taxonomy" id="1331284"/>
    <lineage>
        <taxon>Bacteria</taxon>
        <taxon>Pseudomonadati</taxon>
        <taxon>Pseudomonadota</taxon>
        <taxon>Betaproteobacteria</taxon>
        <taxon>Burkholderiales</taxon>
        <taxon>Alcaligenaceae</taxon>
        <taxon>Bordetella</taxon>
    </lineage>
</organism>